<reference evidence="2" key="1">
    <citation type="journal article" date="2019" name="Int. J. Syst. Evol. Microbiol.">
        <title>The Global Catalogue of Microorganisms (GCM) 10K type strain sequencing project: providing services to taxonomists for standard genome sequencing and annotation.</title>
        <authorList>
            <consortium name="The Broad Institute Genomics Platform"/>
            <consortium name="The Broad Institute Genome Sequencing Center for Infectious Disease"/>
            <person name="Wu L."/>
            <person name="Ma J."/>
        </authorList>
    </citation>
    <scope>NUCLEOTIDE SEQUENCE [LARGE SCALE GENOMIC DNA]</scope>
    <source>
        <strain evidence="2">CCUG 58412</strain>
    </source>
</reference>
<dbReference type="EMBL" id="JBHTKB010000002">
    <property type="protein sequence ID" value="MFD0913816.1"/>
    <property type="molecule type" value="Genomic_DNA"/>
</dbReference>
<evidence type="ECO:0000313" key="1">
    <source>
        <dbReference type="EMBL" id="MFD0913816.1"/>
    </source>
</evidence>
<keyword evidence="2" id="KW-1185">Reference proteome</keyword>
<comment type="caution">
    <text evidence="1">The sequence shown here is derived from an EMBL/GenBank/DDBJ whole genome shotgun (WGS) entry which is preliminary data.</text>
</comment>
<organism evidence="1 2">
    <name type="scientific">Methylophilus luteus</name>
    <dbReference type="NCBI Taxonomy" id="640108"/>
    <lineage>
        <taxon>Bacteria</taxon>
        <taxon>Pseudomonadati</taxon>
        <taxon>Pseudomonadota</taxon>
        <taxon>Betaproteobacteria</taxon>
        <taxon>Nitrosomonadales</taxon>
        <taxon>Methylophilaceae</taxon>
        <taxon>Methylophilus</taxon>
    </lineage>
</organism>
<dbReference type="RefSeq" id="WP_379057260.1">
    <property type="nucleotide sequence ID" value="NZ_JBHTKB010000002.1"/>
</dbReference>
<evidence type="ECO:0000313" key="2">
    <source>
        <dbReference type="Proteomes" id="UP001597128"/>
    </source>
</evidence>
<sequence>MQQTNVKTVALSTLFVFLGFVSRDLNAHHQRLSLHSTPQKPRSFAVAVTDLLYAEPTLTIRKLK</sequence>
<dbReference type="Proteomes" id="UP001597128">
    <property type="component" value="Unassembled WGS sequence"/>
</dbReference>
<proteinExistence type="predicted"/>
<name>A0ABW3F5V3_9PROT</name>
<gene>
    <name evidence="1" type="ORF">ACFQ1Z_09690</name>
</gene>
<protein>
    <submittedName>
        <fullName evidence="1">Uncharacterized protein</fullName>
    </submittedName>
</protein>
<accession>A0ABW3F5V3</accession>